<dbReference type="Proteomes" id="UP001148838">
    <property type="component" value="Unassembled WGS sequence"/>
</dbReference>
<accession>A0ABQ8T1E8</accession>
<dbReference type="EMBL" id="JAJSOF020000017">
    <property type="protein sequence ID" value="KAJ4440063.1"/>
    <property type="molecule type" value="Genomic_DNA"/>
</dbReference>
<dbReference type="PANTHER" id="PTHR46114:SF1">
    <property type="entry name" value="ZAD DOMAIN-CONTAINING PROTEIN"/>
    <property type="match status" value="1"/>
</dbReference>
<feature type="transmembrane region" description="Helical" evidence="1">
    <location>
        <begin position="254"/>
        <end position="274"/>
    </location>
</feature>
<proteinExistence type="predicted"/>
<name>A0ABQ8T1E8_PERAM</name>
<reference evidence="2 3" key="1">
    <citation type="journal article" date="2022" name="Allergy">
        <title>Genome assembly and annotation of Periplaneta americana reveal a comprehensive cockroach allergen profile.</title>
        <authorList>
            <person name="Wang L."/>
            <person name="Xiong Q."/>
            <person name="Saelim N."/>
            <person name="Wang L."/>
            <person name="Nong W."/>
            <person name="Wan A.T."/>
            <person name="Shi M."/>
            <person name="Liu X."/>
            <person name="Cao Q."/>
            <person name="Hui J.H.L."/>
            <person name="Sookrung N."/>
            <person name="Leung T.F."/>
            <person name="Tungtrongchitr A."/>
            <person name="Tsui S.K.W."/>
        </authorList>
    </citation>
    <scope>NUCLEOTIDE SEQUENCE [LARGE SCALE GENOMIC DNA]</scope>
    <source>
        <strain evidence="2">PWHHKU_190912</strain>
    </source>
</reference>
<evidence type="ECO:0000313" key="3">
    <source>
        <dbReference type="Proteomes" id="UP001148838"/>
    </source>
</evidence>
<evidence type="ECO:0000256" key="1">
    <source>
        <dbReference type="SAM" id="Phobius"/>
    </source>
</evidence>
<keyword evidence="1" id="KW-1133">Transmembrane helix</keyword>
<sequence>MCDLPKGHSTKQENIRDMERAENYIELVVEIMLSAYDKMECNMSLKIHCLHSHFDFFPPIFGAVNDEHGERFHCSYGLARSMWTSVPRKKSILSRLRTSHNIRNIAPAMSSFVHLLGRNSTYIGPQLSPPRRAYIHTSKQTATPPLLFVYKCELKTNGKAMLYSPSMPERSELSLIAMLARPIYGRTKGNGRKATRLYQTKYHSRYQLAHTLRRQFSRMRLSLKKAAKQYNVVCCDENPSFHISSRAALKILQGLLFAYAVFLATKTLLLLSILTV</sequence>
<keyword evidence="3" id="KW-1185">Reference proteome</keyword>
<organism evidence="2 3">
    <name type="scientific">Periplaneta americana</name>
    <name type="common">American cockroach</name>
    <name type="synonym">Blatta americana</name>
    <dbReference type="NCBI Taxonomy" id="6978"/>
    <lineage>
        <taxon>Eukaryota</taxon>
        <taxon>Metazoa</taxon>
        <taxon>Ecdysozoa</taxon>
        <taxon>Arthropoda</taxon>
        <taxon>Hexapoda</taxon>
        <taxon>Insecta</taxon>
        <taxon>Pterygota</taxon>
        <taxon>Neoptera</taxon>
        <taxon>Polyneoptera</taxon>
        <taxon>Dictyoptera</taxon>
        <taxon>Blattodea</taxon>
        <taxon>Blattoidea</taxon>
        <taxon>Blattidae</taxon>
        <taxon>Blattinae</taxon>
        <taxon>Periplaneta</taxon>
    </lineage>
</organism>
<keyword evidence="1" id="KW-0472">Membrane</keyword>
<protein>
    <submittedName>
        <fullName evidence="2">Uncharacterized protein</fullName>
    </submittedName>
</protein>
<dbReference type="PANTHER" id="PTHR46114">
    <property type="entry name" value="APPLE DOMAIN-CONTAINING PROTEIN"/>
    <property type="match status" value="1"/>
</dbReference>
<gene>
    <name evidence="2" type="ORF">ANN_08194</name>
</gene>
<keyword evidence="1" id="KW-0812">Transmembrane</keyword>
<comment type="caution">
    <text evidence="2">The sequence shown here is derived from an EMBL/GenBank/DDBJ whole genome shotgun (WGS) entry which is preliminary data.</text>
</comment>
<evidence type="ECO:0000313" key="2">
    <source>
        <dbReference type="EMBL" id="KAJ4440063.1"/>
    </source>
</evidence>